<gene>
    <name evidence="1" type="ORF">ACFQ16_07760</name>
</gene>
<evidence type="ECO:0000313" key="2">
    <source>
        <dbReference type="Proteomes" id="UP001597018"/>
    </source>
</evidence>
<evidence type="ECO:0000313" key="1">
    <source>
        <dbReference type="EMBL" id="MFD0919636.1"/>
    </source>
</evidence>
<sequence>MTSGDDFGWLDDDAIVGYSVSFVEGVEPVEALERIGADVGTLPELSAADADEFSRTAGAVPVIRAGRCGTWTVLIEHDANTGVNEQTLPALSAGTRAVSVFSSASGMDLFYYAEDGRLTTIVETTIPENTYGEQPDRFLHELAEVGLGPDDEPESVRAATMALVHSVWGVAVDEETMFAAPLPTALIRR</sequence>
<protein>
    <submittedName>
        <fullName evidence="1">DUF6461 domain-containing protein</fullName>
    </submittedName>
</protein>
<dbReference type="InterPro" id="IPR045592">
    <property type="entry name" value="DUF6461"/>
</dbReference>
<keyword evidence="2" id="KW-1185">Reference proteome</keyword>
<proteinExistence type="predicted"/>
<accession>A0ABW3FM93</accession>
<name>A0ABW3FM93_9PSEU</name>
<dbReference type="Proteomes" id="UP001597018">
    <property type="component" value="Unassembled WGS sequence"/>
</dbReference>
<dbReference type="EMBL" id="JBHTIW010000003">
    <property type="protein sequence ID" value="MFD0919636.1"/>
    <property type="molecule type" value="Genomic_DNA"/>
</dbReference>
<organism evidence="1 2">
    <name type="scientific">Saccharopolyspora rosea</name>
    <dbReference type="NCBI Taxonomy" id="524884"/>
    <lineage>
        <taxon>Bacteria</taxon>
        <taxon>Bacillati</taxon>
        <taxon>Actinomycetota</taxon>
        <taxon>Actinomycetes</taxon>
        <taxon>Pseudonocardiales</taxon>
        <taxon>Pseudonocardiaceae</taxon>
        <taxon>Saccharopolyspora</taxon>
    </lineage>
</organism>
<dbReference type="RefSeq" id="WP_263252459.1">
    <property type="nucleotide sequence ID" value="NZ_BAABLT010000001.1"/>
</dbReference>
<dbReference type="Pfam" id="PF20062">
    <property type="entry name" value="DUF6461"/>
    <property type="match status" value="1"/>
</dbReference>
<reference evidence="2" key="1">
    <citation type="journal article" date="2019" name="Int. J. Syst. Evol. Microbiol.">
        <title>The Global Catalogue of Microorganisms (GCM) 10K type strain sequencing project: providing services to taxonomists for standard genome sequencing and annotation.</title>
        <authorList>
            <consortium name="The Broad Institute Genomics Platform"/>
            <consortium name="The Broad Institute Genome Sequencing Center for Infectious Disease"/>
            <person name="Wu L."/>
            <person name="Ma J."/>
        </authorList>
    </citation>
    <scope>NUCLEOTIDE SEQUENCE [LARGE SCALE GENOMIC DNA]</scope>
    <source>
        <strain evidence="2">CCUG 56401</strain>
    </source>
</reference>
<comment type="caution">
    <text evidence="1">The sequence shown here is derived from an EMBL/GenBank/DDBJ whole genome shotgun (WGS) entry which is preliminary data.</text>
</comment>